<sequence length="390" mass="42324">MKCLFAIRLFLLVSSACLCAKITPSIALSVSVCDYGAMGDGYTDDSQVTSTLLIPNGKTFMLQPIQFKGPCNPTTLIVKVEGTIVAPKSIEEWQWPNDDDDKDIWVQFSQINGLFIQGGGQFDGQGSPWWKYKGDKASYRPTALNFHRCENLNLMDLTHINSPKNHISINMCNGSYISNLHIIAPEDSPNTDGIDISESTNIIILNSTMETGDDCVAINGGTSFVNISNVYCGPGHGISIGSLGKNGAYDEVEEIHVQNCTFTGTTNGARIKTWVGGRGYARKITFEDIILVDTKNPVIINQQYEDHHFINNNDGKAVEVSDITYRNISGTSSSEDVINLSCDVNIGCNGIVMENINITSDSSGNEVYASCTKAEGSSYSCIPTLSCLSS</sequence>
<evidence type="ECO:0000256" key="10">
    <source>
        <dbReference type="SAM" id="SignalP"/>
    </source>
</evidence>
<dbReference type="SUPFAM" id="SSF51126">
    <property type="entry name" value="Pectin lyase-like"/>
    <property type="match status" value="1"/>
</dbReference>
<keyword evidence="3" id="KW-0134">Cell wall</keyword>
<dbReference type="GO" id="GO:0004650">
    <property type="term" value="F:polygalacturonase activity"/>
    <property type="evidence" value="ECO:0007669"/>
    <property type="project" value="InterPro"/>
</dbReference>
<keyword evidence="10" id="KW-0732">Signal</keyword>
<dbReference type="Proteomes" id="UP000188354">
    <property type="component" value="Chromosome LG03"/>
</dbReference>
<dbReference type="InterPro" id="IPR006626">
    <property type="entry name" value="PbH1"/>
</dbReference>
<protein>
    <recommendedName>
        <fullName evidence="13">Polygalacturonase</fullName>
    </recommendedName>
</protein>
<dbReference type="InterPro" id="IPR012334">
    <property type="entry name" value="Pectin_lyas_fold"/>
</dbReference>
<reference evidence="11 12" key="1">
    <citation type="journal article" date="2017" name="Plant Biotechnol. J.">
        <title>A comprehensive draft genome sequence for lupin (Lupinus angustifolius), an emerging health food: insights into plant-microbe interactions and legume evolution.</title>
        <authorList>
            <person name="Hane J.K."/>
            <person name="Ming Y."/>
            <person name="Kamphuis L.G."/>
            <person name="Nelson M.N."/>
            <person name="Garg G."/>
            <person name="Atkins C.A."/>
            <person name="Bayer P.E."/>
            <person name="Bravo A."/>
            <person name="Bringans S."/>
            <person name="Cannon S."/>
            <person name="Edwards D."/>
            <person name="Foley R."/>
            <person name="Gao L.L."/>
            <person name="Harrison M.J."/>
            <person name="Huang W."/>
            <person name="Hurgobin B."/>
            <person name="Li S."/>
            <person name="Liu C.W."/>
            <person name="McGrath A."/>
            <person name="Morahan G."/>
            <person name="Murray J."/>
            <person name="Weller J."/>
            <person name="Jian J."/>
            <person name="Singh K.B."/>
        </authorList>
    </citation>
    <scope>NUCLEOTIDE SEQUENCE [LARGE SCALE GENOMIC DNA]</scope>
    <source>
        <strain evidence="12">cv. Tanjil</strain>
        <tissue evidence="11">Whole plant</tissue>
    </source>
</reference>
<dbReference type="GO" id="GO:0005975">
    <property type="term" value="P:carbohydrate metabolic process"/>
    <property type="evidence" value="ECO:0007669"/>
    <property type="project" value="InterPro"/>
</dbReference>
<dbReference type="EMBL" id="CM007363">
    <property type="protein sequence ID" value="OIW14682.1"/>
    <property type="molecule type" value="Genomic_DNA"/>
</dbReference>
<feature type="chain" id="PRO_5020036701" description="Polygalacturonase" evidence="10">
    <location>
        <begin position="20"/>
        <end position="390"/>
    </location>
</feature>
<keyword evidence="5 9" id="KW-0378">Hydrolase</keyword>
<dbReference type="Pfam" id="PF00295">
    <property type="entry name" value="Glyco_hydro_28"/>
    <property type="match status" value="1"/>
</dbReference>
<evidence type="ECO:0000313" key="11">
    <source>
        <dbReference type="EMBL" id="OIW14682.1"/>
    </source>
</evidence>
<comment type="subcellular location">
    <subcellularLocation>
        <location evidence="1">Secreted</location>
        <location evidence="1">Cell wall</location>
    </subcellularLocation>
</comment>
<keyword evidence="7" id="KW-0961">Cell wall biogenesis/degradation</keyword>
<evidence type="ECO:0000256" key="2">
    <source>
        <dbReference type="ARBA" id="ARBA00008834"/>
    </source>
</evidence>
<proteinExistence type="inferred from homology"/>
<evidence type="ECO:0000256" key="4">
    <source>
        <dbReference type="ARBA" id="ARBA00022525"/>
    </source>
</evidence>
<evidence type="ECO:0008006" key="13">
    <source>
        <dbReference type="Google" id="ProtNLM"/>
    </source>
</evidence>
<evidence type="ECO:0000256" key="7">
    <source>
        <dbReference type="ARBA" id="ARBA00023316"/>
    </source>
</evidence>
<dbReference type="Gene3D" id="2.160.20.10">
    <property type="entry name" value="Single-stranded right-handed beta-helix, Pectin lyase-like"/>
    <property type="match status" value="1"/>
</dbReference>
<gene>
    <name evidence="11" type="ORF">TanjilG_33024</name>
</gene>
<evidence type="ECO:0000256" key="1">
    <source>
        <dbReference type="ARBA" id="ARBA00004191"/>
    </source>
</evidence>
<evidence type="ECO:0000256" key="6">
    <source>
        <dbReference type="ARBA" id="ARBA00023295"/>
    </source>
</evidence>
<feature type="signal peptide" evidence="10">
    <location>
        <begin position="1"/>
        <end position="19"/>
    </location>
</feature>
<dbReference type="PROSITE" id="PS00502">
    <property type="entry name" value="POLYGALACTURONASE"/>
    <property type="match status" value="1"/>
</dbReference>
<evidence type="ECO:0000256" key="9">
    <source>
        <dbReference type="RuleBase" id="RU361169"/>
    </source>
</evidence>
<evidence type="ECO:0000313" key="12">
    <source>
        <dbReference type="Proteomes" id="UP000188354"/>
    </source>
</evidence>
<dbReference type="PANTHER" id="PTHR31375">
    <property type="match status" value="1"/>
</dbReference>
<dbReference type="SMART" id="SM00710">
    <property type="entry name" value="PbH1"/>
    <property type="match status" value="6"/>
</dbReference>
<dbReference type="InterPro" id="IPR011050">
    <property type="entry name" value="Pectin_lyase_fold/virulence"/>
</dbReference>
<organism evidence="11 12">
    <name type="scientific">Lupinus angustifolius</name>
    <name type="common">Narrow-leaved blue lupine</name>
    <dbReference type="NCBI Taxonomy" id="3871"/>
    <lineage>
        <taxon>Eukaryota</taxon>
        <taxon>Viridiplantae</taxon>
        <taxon>Streptophyta</taxon>
        <taxon>Embryophyta</taxon>
        <taxon>Tracheophyta</taxon>
        <taxon>Spermatophyta</taxon>
        <taxon>Magnoliopsida</taxon>
        <taxon>eudicotyledons</taxon>
        <taxon>Gunneridae</taxon>
        <taxon>Pentapetalae</taxon>
        <taxon>rosids</taxon>
        <taxon>fabids</taxon>
        <taxon>Fabales</taxon>
        <taxon>Fabaceae</taxon>
        <taxon>Papilionoideae</taxon>
        <taxon>50 kb inversion clade</taxon>
        <taxon>genistoids sensu lato</taxon>
        <taxon>core genistoids</taxon>
        <taxon>Genisteae</taxon>
        <taxon>Lupinus</taxon>
    </lineage>
</organism>
<dbReference type="AlphaFoldDB" id="A0A4P1RNY8"/>
<keyword evidence="6 9" id="KW-0326">Glycosidase</keyword>
<evidence type="ECO:0000256" key="5">
    <source>
        <dbReference type="ARBA" id="ARBA00022801"/>
    </source>
</evidence>
<dbReference type="STRING" id="3871.A0A4P1RNY8"/>
<dbReference type="InterPro" id="IPR000743">
    <property type="entry name" value="Glyco_hydro_28"/>
</dbReference>
<dbReference type="Gramene" id="OIW14682">
    <property type="protein sequence ID" value="OIW14682"/>
    <property type="gene ID" value="TanjilG_33024"/>
</dbReference>
<comment type="similarity">
    <text evidence="2 9">Belongs to the glycosyl hydrolase 28 family.</text>
</comment>
<keyword evidence="4" id="KW-0964">Secreted</keyword>
<evidence type="ECO:0000256" key="3">
    <source>
        <dbReference type="ARBA" id="ARBA00022512"/>
    </source>
</evidence>
<dbReference type="GO" id="GO:0071555">
    <property type="term" value="P:cell wall organization"/>
    <property type="evidence" value="ECO:0007669"/>
    <property type="project" value="UniProtKB-KW"/>
</dbReference>
<keyword evidence="12" id="KW-1185">Reference proteome</keyword>
<accession>A0A4P1RNY8</accession>
<name>A0A4P1RNY8_LUPAN</name>
<evidence type="ECO:0000256" key="8">
    <source>
        <dbReference type="PROSITE-ProRule" id="PRU10052"/>
    </source>
</evidence>
<feature type="active site" evidence="8">
    <location>
        <position position="236"/>
    </location>
</feature>